<dbReference type="Pfam" id="PF04266">
    <property type="entry name" value="ASCH"/>
    <property type="match status" value="1"/>
</dbReference>
<feature type="domain" description="ASCH" evidence="1">
    <location>
        <begin position="5"/>
        <end position="99"/>
    </location>
</feature>
<evidence type="ECO:0000313" key="2">
    <source>
        <dbReference type="EMBL" id="GIO28296.1"/>
    </source>
</evidence>
<keyword evidence="3" id="KW-1185">Reference proteome</keyword>
<comment type="caution">
    <text evidence="2">The sequence shown here is derived from an EMBL/GenBank/DDBJ whole genome shotgun (WGS) entry which is preliminary data.</text>
</comment>
<organism evidence="2 3">
    <name type="scientific">Ornithinibacillus bavariensis</name>
    <dbReference type="NCBI Taxonomy" id="545502"/>
    <lineage>
        <taxon>Bacteria</taxon>
        <taxon>Bacillati</taxon>
        <taxon>Bacillota</taxon>
        <taxon>Bacilli</taxon>
        <taxon>Bacillales</taxon>
        <taxon>Bacillaceae</taxon>
        <taxon>Ornithinibacillus</taxon>
    </lineage>
</organism>
<dbReference type="Proteomes" id="UP000676917">
    <property type="component" value="Unassembled WGS sequence"/>
</dbReference>
<gene>
    <name evidence="2" type="ORF">J43TS3_29070</name>
</gene>
<dbReference type="InterPro" id="IPR007374">
    <property type="entry name" value="ASCH_domain"/>
</dbReference>
<protein>
    <recommendedName>
        <fullName evidence="1">ASCH domain-containing protein</fullName>
    </recommendedName>
</protein>
<dbReference type="AlphaFoldDB" id="A0A919X939"/>
<dbReference type="Gene3D" id="2.30.130.30">
    <property type="entry name" value="Hypothetical protein"/>
    <property type="match status" value="1"/>
</dbReference>
<reference evidence="2" key="1">
    <citation type="submission" date="2021-03" db="EMBL/GenBank/DDBJ databases">
        <title>Antimicrobial resistance genes in bacteria isolated from Japanese honey, and their potential for conferring macrolide and lincosamide resistance in the American foulbrood pathogen Paenibacillus larvae.</title>
        <authorList>
            <person name="Okamoto M."/>
            <person name="Kumagai M."/>
            <person name="Kanamori H."/>
            <person name="Takamatsu D."/>
        </authorList>
    </citation>
    <scope>NUCLEOTIDE SEQUENCE</scope>
    <source>
        <strain evidence="2">J43TS3</strain>
    </source>
</reference>
<evidence type="ECO:0000259" key="1">
    <source>
        <dbReference type="SMART" id="SM01022"/>
    </source>
</evidence>
<accession>A0A919X939</accession>
<dbReference type="SMART" id="SM01022">
    <property type="entry name" value="ASCH"/>
    <property type="match status" value="1"/>
</dbReference>
<evidence type="ECO:0000313" key="3">
    <source>
        <dbReference type="Proteomes" id="UP000676917"/>
    </source>
</evidence>
<name>A0A919X939_9BACI</name>
<proteinExistence type="predicted"/>
<sequence>MKVLLSIKPEFVHKIFSGEKKYEYRRSIFKRQDVESIIVYSTKPEGKIVGELIIDKIIDRNIELLWSETQEYSGISYDYFKSYFQDKDKGYAIKIKEAILYDEPISPYDSIDGFKAPQSFCYIG</sequence>
<dbReference type="InterPro" id="IPR015947">
    <property type="entry name" value="PUA-like_sf"/>
</dbReference>
<dbReference type="EMBL" id="BORP01000006">
    <property type="protein sequence ID" value="GIO28296.1"/>
    <property type="molecule type" value="Genomic_DNA"/>
</dbReference>
<dbReference type="RefSeq" id="WP_212921749.1">
    <property type="nucleotide sequence ID" value="NZ_BORP01000006.1"/>
</dbReference>
<dbReference type="SUPFAM" id="SSF88697">
    <property type="entry name" value="PUA domain-like"/>
    <property type="match status" value="1"/>
</dbReference>